<dbReference type="NCBIfam" id="NF003629">
    <property type="entry name" value="PRK05270.1-2"/>
    <property type="match status" value="1"/>
</dbReference>
<dbReference type="InterPro" id="IPR023425">
    <property type="entry name" value="GalP_uridyl_Trfase_II_CS"/>
</dbReference>
<protein>
    <recommendedName>
        <fullName evidence="10">Galactose-1-phosphate uridylyltransferase</fullName>
        <shortName evidence="10">Gal-1-P uridylyltransferase</shortName>
        <ecNumber evidence="10">2.7.7.12</ecNumber>
    </recommendedName>
    <alternativeName>
        <fullName evidence="10">UDP-glucose--hexose-1-phosphate uridylyltransferase</fullName>
    </alternativeName>
</protein>
<comment type="catalytic activity">
    <reaction evidence="1 10">
        <text>alpha-D-galactose 1-phosphate + UDP-alpha-D-glucose = alpha-D-glucose 1-phosphate + UDP-alpha-D-galactose</text>
        <dbReference type="Rhea" id="RHEA:13989"/>
        <dbReference type="ChEBI" id="CHEBI:58336"/>
        <dbReference type="ChEBI" id="CHEBI:58601"/>
        <dbReference type="ChEBI" id="CHEBI:58885"/>
        <dbReference type="ChEBI" id="CHEBI:66914"/>
        <dbReference type="EC" id="2.7.7.12"/>
    </reaction>
</comment>
<name>A0ABW5R5X7_9BACL</name>
<dbReference type="GO" id="GO:0016779">
    <property type="term" value="F:nucleotidyltransferase activity"/>
    <property type="evidence" value="ECO:0007669"/>
    <property type="project" value="UniProtKB-KW"/>
</dbReference>
<dbReference type="Pfam" id="PF01087">
    <property type="entry name" value="GalP_UDP_transf"/>
    <property type="match status" value="1"/>
</dbReference>
<evidence type="ECO:0000256" key="7">
    <source>
        <dbReference type="ARBA" id="ARBA00022695"/>
    </source>
</evidence>
<dbReference type="PANTHER" id="PTHR39191">
    <property type="entry name" value="GALACTOSE-1-PHOSPHATE URIDYLYLTRANSFERASE"/>
    <property type="match status" value="1"/>
</dbReference>
<dbReference type="InterPro" id="IPR005850">
    <property type="entry name" value="GalP_Utransf_C"/>
</dbReference>
<reference evidence="14" key="1">
    <citation type="journal article" date="2019" name="Int. J. Syst. Evol. Microbiol.">
        <title>The Global Catalogue of Microorganisms (GCM) 10K type strain sequencing project: providing services to taxonomists for standard genome sequencing and annotation.</title>
        <authorList>
            <consortium name="The Broad Institute Genomics Platform"/>
            <consortium name="The Broad Institute Genome Sequencing Center for Infectious Disease"/>
            <person name="Wu L."/>
            <person name="Ma J."/>
        </authorList>
    </citation>
    <scope>NUCLEOTIDE SEQUENCE [LARGE SCALE GENOMIC DNA]</scope>
    <source>
        <strain evidence="14">KCTC 33676</strain>
    </source>
</reference>
<organism evidence="13 14">
    <name type="scientific">Marinicrinis sediminis</name>
    <dbReference type="NCBI Taxonomy" id="1652465"/>
    <lineage>
        <taxon>Bacteria</taxon>
        <taxon>Bacillati</taxon>
        <taxon>Bacillota</taxon>
        <taxon>Bacilli</taxon>
        <taxon>Bacillales</taxon>
        <taxon>Paenibacillaceae</taxon>
    </lineage>
</organism>
<comment type="subcellular location">
    <subcellularLocation>
        <location evidence="2 10">Cytoplasm</location>
    </subcellularLocation>
</comment>
<keyword evidence="8 10" id="KW-0299">Galactose metabolism</keyword>
<evidence type="ECO:0000313" key="14">
    <source>
        <dbReference type="Proteomes" id="UP001597497"/>
    </source>
</evidence>
<comment type="caution">
    <text evidence="13">The sequence shown here is derived from an EMBL/GenBank/DDBJ whole genome shotgun (WGS) entry which is preliminary data.</text>
</comment>
<evidence type="ECO:0000256" key="9">
    <source>
        <dbReference type="ARBA" id="ARBA00023277"/>
    </source>
</evidence>
<comment type="pathway">
    <text evidence="3 10">Carbohydrate metabolism; galactose metabolism.</text>
</comment>
<evidence type="ECO:0000259" key="11">
    <source>
        <dbReference type="Pfam" id="PF01087"/>
    </source>
</evidence>
<evidence type="ECO:0000256" key="3">
    <source>
        <dbReference type="ARBA" id="ARBA00004947"/>
    </source>
</evidence>
<sequence length="529" mass="61120">MTEQTNWNGKTAEEWIEALLHYALAHGMMEPMDTTYTRNGLLDLFQLEAPAAKQIQPMQHAHMQPLPLTDILTPLIDMAAERGLIPDNTVTERDLFDARIMGLVMPRPSAVEHRFQHIRREHGIERATTDFYKLSQHANYIRMDRIRKNLYWEHQTEYGNLQITVNLSKPEKDPKEIAKLRQAKTVHYPQCVLCKENVGYAGRVDHPARQNLRILPFQLNEENWYFQYSPYLYYEEHSIVFREEHVPMQITGQTFRRLLDFTEQMPHYFIGSNADLPIVGGSILSHDHFQAGKHRFPIEDAKDIYSYQSIEETNVRASIVAWPMSVVRLTGRCKEEVARAAEALLAAWKGYSDAEHEIQAYSEQAGERIPHNSITPIVRRNGENYVMDLVLRNNRTNEEHPEGIFHPHRPLHHIKKENIGLIEVMGLAILPGRLQEELSAIERIIKGEDALSELAADSPLHKHRTWIAEMMEADVRPDSLTEAEGETWLHEQVGEKFSRVLADAGVFKQTESGRAGFDQFMIQSGWQRK</sequence>
<evidence type="ECO:0000313" key="13">
    <source>
        <dbReference type="EMBL" id="MFD2670381.1"/>
    </source>
</evidence>
<evidence type="ECO:0000256" key="8">
    <source>
        <dbReference type="ARBA" id="ARBA00023144"/>
    </source>
</evidence>
<evidence type="ECO:0000256" key="6">
    <source>
        <dbReference type="ARBA" id="ARBA00022679"/>
    </source>
</evidence>
<proteinExistence type="inferred from homology"/>
<feature type="domain" description="Galactose-1-phosphate uridyl transferase N-terminal" evidence="11">
    <location>
        <begin position="33"/>
        <end position="247"/>
    </location>
</feature>
<keyword evidence="14" id="KW-1185">Reference proteome</keyword>
<feature type="domain" description="Galactose-1-phosphate uridyl transferase C-terminal" evidence="12">
    <location>
        <begin position="263"/>
        <end position="440"/>
    </location>
</feature>
<dbReference type="EMBL" id="JBHUMM010000002">
    <property type="protein sequence ID" value="MFD2670381.1"/>
    <property type="molecule type" value="Genomic_DNA"/>
</dbReference>
<evidence type="ECO:0000259" key="12">
    <source>
        <dbReference type="Pfam" id="PF02744"/>
    </source>
</evidence>
<dbReference type="HAMAP" id="MF_00571">
    <property type="entry name" value="GalP_UDP_trans"/>
    <property type="match status" value="1"/>
</dbReference>
<keyword evidence="6 10" id="KW-0808">Transferase</keyword>
<keyword evidence="7 10" id="KW-0548">Nucleotidyltransferase</keyword>
<keyword evidence="9 10" id="KW-0119">Carbohydrate metabolism</keyword>
<dbReference type="PANTHER" id="PTHR39191:SF1">
    <property type="entry name" value="DUF4922 DOMAIN-CONTAINING PROTEIN"/>
    <property type="match status" value="1"/>
</dbReference>
<dbReference type="InterPro" id="IPR000766">
    <property type="entry name" value="GalP_uridyl_Trfase_II"/>
</dbReference>
<dbReference type="Pfam" id="PF02744">
    <property type="entry name" value="GalP_UDP_tr_C"/>
    <property type="match status" value="1"/>
</dbReference>
<evidence type="ECO:0000256" key="10">
    <source>
        <dbReference type="HAMAP-Rule" id="MF_00571"/>
    </source>
</evidence>
<comment type="similarity">
    <text evidence="4 10">Belongs to the galactose-1-phosphate uridylyltransferase type 2 family.</text>
</comment>
<dbReference type="InterPro" id="IPR005849">
    <property type="entry name" value="GalP_Utransf_N"/>
</dbReference>
<dbReference type="Proteomes" id="UP001597497">
    <property type="component" value="Unassembled WGS sequence"/>
</dbReference>
<evidence type="ECO:0000256" key="5">
    <source>
        <dbReference type="ARBA" id="ARBA00022490"/>
    </source>
</evidence>
<evidence type="ECO:0000256" key="4">
    <source>
        <dbReference type="ARBA" id="ARBA00008706"/>
    </source>
</evidence>
<dbReference type="EC" id="2.7.7.12" evidence="10"/>
<dbReference type="PROSITE" id="PS01163">
    <property type="entry name" value="GAL_P_UDP_TRANSF_II"/>
    <property type="match status" value="1"/>
</dbReference>
<dbReference type="PIRSF" id="PIRSF006005">
    <property type="entry name" value="GalT_BS"/>
    <property type="match status" value="1"/>
</dbReference>
<dbReference type="RefSeq" id="WP_379927762.1">
    <property type="nucleotide sequence ID" value="NZ_JBHUMM010000002.1"/>
</dbReference>
<evidence type="ECO:0000256" key="2">
    <source>
        <dbReference type="ARBA" id="ARBA00004496"/>
    </source>
</evidence>
<keyword evidence="5 10" id="KW-0963">Cytoplasm</keyword>
<accession>A0ABW5R5X7</accession>
<evidence type="ECO:0000256" key="1">
    <source>
        <dbReference type="ARBA" id="ARBA00001107"/>
    </source>
</evidence>
<gene>
    <name evidence="10" type="primary">galT</name>
    <name evidence="13" type="ORF">ACFSUC_02020</name>
</gene>